<dbReference type="PANTHER" id="PTHR30425">
    <property type="entry name" value="PHOSPHATE TRANSPORT SYSTEM PERMEASE PROTEIN PST"/>
    <property type="match status" value="1"/>
</dbReference>
<protein>
    <recommendedName>
        <fullName evidence="10">Phosphate transport system permease protein</fullName>
    </recommendedName>
</protein>
<accession>A0A351U2S0</accession>
<reference evidence="11" key="2">
    <citation type="submission" date="2020-01" db="EMBL/GenBank/DDBJ databases">
        <authorList>
            <person name="Campanaro S."/>
        </authorList>
    </citation>
    <scope>NUCLEOTIDE SEQUENCE</scope>
    <source>
        <strain evidence="11">AS06rmzACSIP_7</strain>
    </source>
</reference>
<name>A0A351U2S0_9BACT</name>
<evidence type="ECO:0000256" key="8">
    <source>
        <dbReference type="ARBA" id="ARBA00023136"/>
    </source>
</evidence>
<dbReference type="GO" id="GO:0005315">
    <property type="term" value="F:phosphate transmembrane transporter activity"/>
    <property type="evidence" value="ECO:0007669"/>
    <property type="project" value="InterPro"/>
</dbReference>
<dbReference type="Pfam" id="PF00528">
    <property type="entry name" value="BPD_transp_1"/>
    <property type="match status" value="1"/>
</dbReference>
<dbReference type="PROSITE" id="PS50928">
    <property type="entry name" value="ABC_TM1"/>
    <property type="match status" value="1"/>
</dbReference>
<evidence type="ECO:0000256" key="2">
    <source>
        <dbReference type="ARBA" id="ARBA00007069"/>
    </source>
</evidence>
<dbReference type="AlphaFoldDB" id="A0A351U2S0"/>
<evidence type="ECO:0000256" key="4">
    <source>
        <dbReference type="ARBA" id="ARBA00022475"/>
    </source>
</evidence>
<evidence type="ECO:0000256" key="3">
    <source>
        <dbReference type="ARBA" id="ARBA00022448"/>
    </source>
</evidence>
<evidence type="ECO:0000313" key="11">
    <source>
        <dbReference type="EMBL" id="NLW35063.1"/>
    </source>
</evidence>
<comment type="subcellular location">
    <subcellularLocation>
        <location evidence="1 9">Cell membrane</location>
        <topology evidence="1 9">Multi-pass membrane protein</topology>
    </subcellularLocation>
</comment>
<dbReference type="NCBIfam" id="TIGR02138">
    <property type="entry name" value="phosphate_pstC"/>
    <property type="match status" value="1"/>
</dbReference>
<proteinExistence type="inferred from homology"/>
<reference evidence="11" key="1">
    <citation type="journal article" date="2020" name="Biotechnol. Biofuels">
        <title>New insights from the biogas microbiome by comprehensive genome-resolved metagenomics of nearly 1600 species originating from multiple anaerobic digesters.</title>
        <authorList>
            <person name="Campanaro S."/>
            <person name="Treu L."/>
            <person name="Rodriguez-R L.M."/>
            <person name="Kovalovszki A."/>
            <person name="Ziels R.M."/>
            <person name="Maus I."/>
            <person name="Zhu X."/>
            <person name="Kougias P.G."/>
            <person name="Basile A."/>
            <person name="Luo G."/>
            <person name="Schluter A."/>
            <person name="Konstantinidis K.T."/>
            <person name="Angelidaki I."/>
        </authorList>
    </citation>
    <scope>NUCLEOTIDE SEQUENCE</scope>
    <source>
        <strain evidence="11">AS06rmzACSIP_7</strain>
    </source>
</reference>
<evidence type="ECO:0000256" key="1">
    <source>
        <dbReference type="ARBA" id="ARBA00004651"/>
    </source>
</evidence>
<dbReference type="Gene3D" id="1.10.3720.10">
    <property type="entry name" value="MetI-like"/>
    <property type="match status" value="1"/>
</dbReference>
<keyword evidence="8 9" id="KW-0472">Membrane</keyword>
<comment type="caution">
    <text evidence="11">The sequence shown here is derived from an EMBL/GenBank/DDBJ whole genome shotgun (WGS) entry which is preliminary data.</text>
</comment>
<dbReference type="InterPro" id="IPR000515">
    <property type="entry name" value="MetI-like"/>
</dbReference>
<sequence>MRSIKEMIVERALLLSTIISGSITVIIFGFMFYMAIPILKGGKIFRIITGSWSPGDGAYGILPMIVSTLAISFLSVVISFPVSIGCSSFIAVLGPRQLKRFLKNVVQVMTGIPTVIYGFVGIFLLVPMVRELAGGGSGMSVITAALMLAVLISPTMILFFNDSFERVPPSYLDAADGLGAGKVQKLIYVVLPNAGNGIVIGLILAFGRALGDTLVALMIAGNSTQIPGSIFDSARALTAHIALVIAADYESLEFKSIFACGMVLYLFATVIVISARYFAFGGRRTH</sequence>
<keyword evidence="3 9" id="KW-0813">Transport</keyword>
<dbReference type="SUPFAM" id="SSF161098">
    <property type="entry name" value="MetI-like"/>
    <property type="match status" value="1"/>
</dbReference>
<evidence type="ECO:0000313" key="12">
    <source>
        <dbReference type="Proteomes" id="UP000777265"/>
    </source>
</evidence>
<feature type="transmembrane region" description="Helical" evidence="9">
    <location>
        <begin position="138"/>
        <end position="160"/>
    </location>
</feature>
<dbReference type="GO" id="GO:0006817">
    <property type="term" value="P:phosphate ion transport"/>
    <property type="evidence" value="ECO:0007669"/>
    <property type="project" value="UniProtKB-KW"/>
</dbReference>
<comment type="function">
    <text evidence="10">Part of the binding-protein-dependent transport system for phosphate; probably responsible for the translocation of the substrate across the membrane.</text>
</comment>
<evidence type="ECO:0000256" key="10">
    <source>
        <dbReference type="RuleBase" id="RU363054"/>
    </source>
</evidence>
<evidence type="ECO:0000256" key="5">
    <source>
        <dbReference type="ARBA" id="ARBA00022592"/>
    </source>
</evidence>
<feature type="transmembrane region" description="Helical" evidence="9">
    <location>
        <begin position="61"/>
        <end position="93"/>
    </location>
</feature>
<keyword evidence="6 9" id="KW-0812">Transmembrane</keyword>
<evidence type="ECO:0000256" key="9">
    <source>
        <dbReference type="RuleBase" id="RU363032"/>
    </source>
</evidence>
<feature type="transmembrane region" description="Helical" evidence="9">
    <location>
        <begin position="105"/>
        <end position="126"/>
    </location>
</feature>
<dbReference type="STRING" id="909663.GCA_000512235_03415"/>
<dbReference type="InterPro" id="IPR051124">
    <property type="entry name" value="Phosphate_Transport_Permease"/>
</dbReference>
<dbReference type="InterPro" id="IPR011864">
    <property type="entry name" value="Phosphate_PstC"/>
</dbReference>
<feature type="transmembrane region" description="Helical" evidence="9">
    <location>
        <begin position="256"/>
        <end position="279"/>
    </location>
</feature>
<dbReference type="CDD" id="cd06261">
    <property type="entry name" value="TM_PBP2"/>
    <property type="match status" value="1"/>
</dbReference>
<dbReference type="GO" id="GO:0005886">
    <property type="term" value="C:plasma membrane"/>
    <property type="evidence" value="ECO:0007669"/>
    <property type="project" value="UniProtKB-SubCell"/>
</dbReference>
<dbReference type="InterPro" id="IPR035906">
    <property type="entry name" value="MetI-like_sf"/>
</dbReference>
<dbReference type="PANTHER" id="PTHR30425:SF1">
    <property type="entry name" value="PHOSPHATE TRANSPORT SYSTEM PERMEASE PROTEIN PSTC"/>
    <property type="match status" value="1"/>
</dbReference>
<keyword evidence="4 10" id="KW-1003">Cell membrane</keyword>
<feature type="transmembrane region" description="Helical" evidence="9">
    <location>
        <begin position="186"/>
        <end position="207"/>
    </location>
</feature>
<dbReference type="Proteomes" id="UP000777265">
    <property type="component" value="Unassembled WGS sequence"/>
</dbReference>
<keyword evidence="5 10" id="KW-0592">Phosphate transport</keyword>
<comment type="similarity">
    <text evidence="2 10">Belongs to the binding-protein-dependent transport system permease family. CysTW subfamily.</text>
</comment>
<evidence type="ECO:0000256" key="6">
    <source>
        <dbReference type="ARBA" id="ARBA00022692"/>
    </source>
</evidence>
<feature type="transmembrane region" description="Helical" evidence="9">
    <location>
        <begin position="12"/>
        <end position="36"/>
    </location>
</feature>
<gene>
    <name evidence="11" type="primary">pstC</name>
    <name evidence="11" type="ORF">GXY80_06210</name>
</gene>
<dbReference type="EMBL" id="JAAYEE010000102">
    <property type="protein sequence ID" value="NLW35063.1"/>
    <property type="molecule type" value="Genomic_DNA"/>
</dbReference>
<organism evidence="11 12">
    <name type="scientific">Syntrophorhabdus aromaticivorans</name>
    <dbReference type="NCBI Taxonomy" id="328301"/>
    <lineage>
        <taxon>Bacteria</taxon>
        <taxon>Pseudomonadati</taxon>
        <taxon>Thermodesulfobacteriota</taxon>
        <taxon>Syntrophorhabdia</taxon>
        <taxon>Syntrophorhabdales</taxon>
        <taxon>Syntrophorhabdaceae</taxon>
        <taxon>Syntrophorhabdus</taxon>
    </lineage>
</organism>
<keyword evidence="7 9" id="KW-1133">Transmembrane helix</keyword>
<evidence type="ECO:0000256" key="7">
    <source>
        <dbReference type="ARBA" id="ARBA00022989"/>
    </source>
</evidence>